<evidence type="ECO:0000313" key="13">
    <source>
        <dbReference type="EMBL" id="PZQ99193.1"/>
    </source>
</evidence>
<evidence type="ECO:0000256" key="5">
    <source>
        <dbReference type="ARBA" id="ARBA00022801"/>
    </source>
</evidence>
<evidence type="ECO:0000256" key="2">
    <source>
        <dbReference type="ARBA" id="ARBA00022515"/>
    </source>
</evidence>
<dbReference type="AlphaFoldDB" id="A0A2W5U6W6"/>
<evidence type="ECO:0000313" key="14">
    <source>
        <dbReference type="Proteomes" id="UP000248975"/>
    </source>
</evidence>
<evidence type="ECO:0000256" key="11">
    <source>
        <dbReference type="ARBA" id="ARBA00048954"/>
    </source>
</evidence>
<dbReference type="GO" id="GO:0005829">
    <property type="term" value="C:cytosol"/>
    <property type="evidence" value="ECO:0007669"/>
    <property type="project" value="TreeGrafter"/>
</dbReference>
<evidence type="ECO:0000256" key="10">
    <source>
        <dbReference type="ARBA" id="ARBA00044969"/>
    </source>
</evidence>
<comment type="catalytic activity">
    <reaction evidence="11">
        <text>ATP + H2O = ADP + phosphate + H(+)</text>
        <dbReference type="Rhea" id="RHEA:13065"/>
        <dbReference type="ChEBI" id="CHEBI:15377"/>
        <dbReference type="ChEBI" id="CHEBI:15378"/>
        <dbReference type="ChEBI" id="CHEBI:30616"/>
        <dbReference type="ChEBI" id="CHEBI:43474"/>
        <dbReference type="ChEBI" id="CHEBI:456216"/>
        <dbReference type="EC" id="5.6.2.3"/>
    </reaction>
</comment>
<dbReference type="SUPFAM" id="SSF52540">
    <property type="entry name" value="P-loop containing nucleoside triphosphate hydrolases"/>
    <property type="match status" value="1"/>
</dbReference>
<name>A0A2W5U6W6_CERSP</name>
<keyword evidence="8" id="KW-0238">DNA-binding</keyword>
<keyword evidence="9" id="KW-0413">Isomerase</keyword>
<accession>A0A2W5U6W6</accession>
<keyword evidence="2" id="KW-0639">Primosome</keyword>
<dbReference type="SUPFAM" id="SSF48024">
    <property type="entry name" value="N-terminal domain of DnaB helicase"/>
    <property type="match status" value="1"/>
</dbReference>
<dbReference type="Gene3D" id="1.10.860.10">
    <property type="entry name" value="DNAb Helicase, Chain A"/>
    <property type="match status" value="1"/>
</dbReference>
<dbReference type="PROSITE" id="PS51199">
    <property type="entry name" value="SF4_HELICASE"/>
    <property type="match status" value="1"/>
</dbReference>
<protein>
    <recommendedName>
        <fullName evidence="10">DNA 5'-3' helicase</fullName>
        <ecNumber evidence="10">5.6.2.3</ecNumber>
    </recommendedName>
</protein>
<dbReference type="GO" id="GO:0003677">
    <property type="term" value="F:DNA binding"/>
    <property type="evidence" value="ECO:0007669"/>
    <property type="project" value="UniProtKB-KW"/>
</dbReference>
<keyword evidence="3" id="KW-0235">DNA replication</keyword>
<evidence type="ECO:0000256" key="3">
    <source>
        <dbReference type="ARBA" id="ARBA00022705"/>
    </source>
</evidence>
<dbReference type="GO" id="GO:0043139">
    <property type="term" value="F:5'-3' DNA helicase activity"/>
    <property type="evidence" value="ECO:0007669"/>
    <property type="project" value="UniProtKB-EC"/>
</dbReference>
<dbReference type="Pfam" id="PF03796">
    <property type="entry name" value="DnaB_C"/>
    <property type="match status" value="1"/>
</dbReference>
<evidence type="ECO:0000256" key="6">
    <source>
        <dbReference type="ARBA" id="ARBA00022806"/>
    </source>
</evidence>
<dbReference type="GO" id="GO:1990077">
    <property type="term" value="C:primosome complex"/>
    <property type="evidence" value="ECO:0007669"/>
    <property type="project" value="UniProtKB-KW"/>
</dbReference>
<dbReference type="PANTHER" id="PTHR30153">
    <property type="entry name" value="REPLICATIVE DNA HELICASE DNAB"/>
    <property type="match status" value="1"/>
</dbReference>
<dbReference type="Gene3D" id="3.40.50.300">
    <property type="entry name" value="P-loop containing nucleotide triphosphate hydrolases"/>
    <property type="match status" value="1"/>
</dbReference>
<evidence type="ECO:0000256" key="9">
    <source>
        <dbReference type="ARBA" id="ARBA00023235"/>
    </source>
</evidence>
<dbReference type="Pfam" id="PF00772">
    <property type="entry name" value="DnaB"/>
    <property type="match status" value="1"/>
</dbReference>
<evidence type="ECO:0000256" key="1">
    <source>
        <dbReference type="ARBA" id="ARBA00008428"/>
    </source>
</evidence>
<dbReference type="EC" id="5.6.2.3" evidence="10"/>
<organism evidence="13 14">
    <name type="scientific">Cereibacter sphaeroides</name>
    <name type="common">Rhodobacter sphaeroides</name>
    <dbReference type="NCBI Taxonomy" id="1063"/>
    <lineage>
        <taxon>Bacteria</taxon>
        <taxon>Pseudomonadati</taxon>
        <taxon>Pseudomonadota</taxon>
        <taxon>Alphaproteobacteria</taxon>
        <taxon>Rhodobacterales</taxon>
        <taxon>Paracoccaceae</taxon>
        <taxon>Cereibacter</taxon>
    </lineage>
</organism>
<dbReference type="InterPro" id="IPR036185">
    <property type="entry name" value="DNA_heli_DnaB-like_N_sf"/>
</dbReference>
<dbReference type="InterPro" id="IPR016136">
    <property type="entry name" value="DNA_helicase_N/primase_C"/>
</dbReference>
<evidence type="ECO:0000256" key="8">
    <source>
        <dbReference type="ARBA" id="ARBA00023125"/>
    </source>
</evidence>
<reference evidence="13 14" key="1">
    <citation type="submission" date="2017-08" db="EMBL/GenBank/DDBJ databases">
        <title>Infants hospitalized years apart are colonized by the same room-sourced microbial strains.</title>
        <authorList>
            <person name="Brooks B."/>
            <person name="Olm M.R."/>
            <person name="Firek B.A."/>
            <person name="Baker R."/>
            <person name="Thomas B.C."/>
            <person name="Morowitz M.J."/>
            <person name="Banfield J.F."/>
        </authorList>
    </citation>
    <scope>NUCLEOTIDE SEQUENCE [LARGE SCALE GENOMIC DNA]</scope>
    <source>
        <strain evidence="13">S2_003_000_R2_11</strain>
    </source>
</reference>
<dbReference type="InterPro" id="IPR007694">
    <property type="entry name" value="DNA_helicase_DnaB-like_C"/>
</dbReference>
<dbReference type="GO" id="GO:0016787">
    <property type="term" value="F:hydrolase activity"/>
    <property type="evidence" value="ECO:0007669"/>
    <property type="project" value="UniProtKB-KW"/>
</dbReference>
<dbReference type="InterPro" id="IPR007693">
    <property type="entry name" value="DNA_helicase_DnaB-like_N"/>
</dbReference>
<dbReference type="PANTHER" id="PTHR30153:SF2">
    <property type="entry name" value="REPLICATIVE DNA HELICASE"/>
    <property type="match status" value="1"/>
</dbReference>
<evidence type="ECO:0000259" key="12">
    <source>
        <dbReference type="PROSITE" id="PS51199"/>
    </source>
</evidence>
<proteinExistence type="inferred from homology"/>
<comment type="similarity">
    <text evidence="1">Belongs to the helicase family. DnaB subfamily.</text>
</comment>
<dbReference type="GO" id="GO:0006269">
    <property type="term" value="P:DNA replication, synthesis of primer"/>
    <property type="evidence" value="ECO:0007669"/>
    <property type="project" value="UniProtKB-KW"/>
</dbReference>
<dbReference type="InterPro" id="IPR027417">
    <property type="entry name" value="P-loop_NTPase"/>
</dbReference>
<dbReference type="Proteomes" id="UP000248975">
    <property type="component" value="Unassembled WGS sequence"/>
</dbReference>
<keyword evidence="6 13" id="KW-0347">Helicase</keyword>
<keyword evidence="4" id="KW-0547">Nucleotide-binding</keyword>
<sequence length="472" mass="51529">MNEISSIRPAEYLNVEAEQQLLGMILTNNGALDLVSDILKPELFGDPLHARIYEICTNRIAKGHLVSPVALKSILENDEGLKQLGGPAYLARMAGAAITPKAAREYAKLIIEQAARRVLQGAVAEASSGLFAGSESAEVKAGLLQALHALPEASGEETTFSLMKAVTEAVDAAIKSYQGENTFLKTGVEPLDRVIRGLGPGDYCLLGGATSMGKTSLALEIAANVAIKQRKGVCFVSLEMTRHELATRMASAVARVPYTELRSASDMEEANFRKWVEAAQAIADAPMEIIPKHVRDLPAIHAAARKVQRSMGDSLSLLVVDYAQLVRAPGKGRYEQMTDVSIGIKHVAGLLGVPVIALCQLSRDIGMRDDKRPQLSDIKESGQFENDADQVVFCHREGYWLQRQGPKLDKSGQITDKARIEWEADMAACKNVMDLIVRKNRHGKLGTAQVGFHDATNRFWSLNQRDDDEERF</sequence>
<keyword evidence="5" id="KW-0378">Hydrolase</keyword>
<comment type="caution">
    <text evidence="13">The sequence shown here is derived from an EMBL/GenBank/DDBJ whole genome shotgun (WGS) entry which is preliminary data.</text>
</comment>
<gene>
    <name evidence="13" type="ORF">DI533_00350</name>
</gene>
<feature type="domain" description="SF4 helicase" evidence="12">
    <location>
        <begin position="177"/>
        <end position="466"/>
    </location>
</feature>
<keyword evidence="7" id="KW-0067">ATP-binding</keyword>
<dbReference type="EMBL" id="QFQS01000001">
    <property type="protein sequence ID" value="PZQ99193.1"/>
    <property type="molecule type" value="Genomic_DNA"/>
</dbReference>
<dbReference type="GO" id="GO:0005524">
    <property type="term" value="F:ATP binding"/>
    <property type="evidence" value="ECO:0007669"/>
    <property type="project" value="UniProtKB-KW"/>
</dbReference>
<evidence type="ECO:0000256" key="4">
    <source>
        <dbReference type="ARBA" id="ARBA00022741"/>
    </source>
</evidence>
<evidence type="ECO:0000256" key="7">
    <source>
        <dbReference type="ARBA" id="ARBA00022840"/>
    </source>
</evidence>